<reference evidence="1 2" key="1">
    <citation type="submission" date="2019-05" db="EMBL/GenBank/DDBJ databases">
        <title>Another draft genome of Portunus trituberculatus and its Hox gene families provides insights of decapod evolution.</title>
        <authorList>
            <person name="Jeong J.-H."/>
            <person name="Song I."/>
            <person name="Kim S."/>
            <person name="Choi T."/>
            <person name="Kim D."/>
            <person name="Ryu S."/>
            <person name="Kim W."/>
        </authorList>
    </citation>
    <scope>NUCLEOTIDE SEQUENCE [LARGE SCALE GENOMIC DNA]</scope>
    <source>
        <tissue evidence="1">Muscle</tissue>
    </source>
</reference>
<protein>
    <submittedName>
        <fullName evidence="1">Uncharacterized protein</fullName>
    </submittedName>
</protein>
<evidence type="ECO:0000313" key="2">
    <source>
        <dbReference type="Proteomes" id="UP000324222"/>
    </source>
</evidence>
<accession>A0A5B7HTR4</accession>
<dbReference type="EMBL" id="VSRR010039600">
    <property type="protein sequence ID" value="MPC74732.1"/>
    <property type="molecule type" value="Genomic_DNA"/>
</dbReference>
<dbReference type="Proteomes" id="UP000324222">
    <property type="component" value="Unassembled WGS sequence"/>
</dbReference>
<keyword evidence="2" id="KW-1185">Reference proteome</keyword>
<dbReference type="AlphaFoldDB" id="A0A5B7HTR4"/>
<evidence type="ECO:0000313" key="1">
    <source>
        <dbReference type="EMBL" id="MPC74732.1"/>
    </source>
</evidence>
<comment type="caution">
    <text evidence="1">The sequence shown here is derived from an EMBL/GenBank/DDBJ whole genome shotgun (WGS) entry which is preliminary data.</text>
</comment>
<sequence length="72" mass="8235">MPCKAEDGHTNTRVRLIRFNVTGTITQYHKSSGSLPRPMWLPGPTSPMEGVNGFLPRTQPPYEATEKFRVYW</sequence>
<proteinExistence type="predicted"/>
<gene>
    <name evidence="1" type="ORF">E2C01_069106</name>
</gene>
<organism evidence="1 2">
    <name type="scientific">Portunus trituberculatus</name>
    <name type="common">Swimming crab</name>
    <name type="synonym">Neptunus trituberculatus</name>
    <dbReference type="NCBI Taxonomy" id="210409"/>
    <lineage>
        <taxon>Eukaryota</taxon>
        <taxon>Metazoa</taxon>
        <taxon>Ecdysozoa</taxon>
        <taxon>Arthropoda</taxon>
        <taxon>Crustacea</taxon>
        <taxon>Multicrustacea</taxon>
        <taxon>Malacostraca</taxon>
        <taxon>Eumalacostraca</taxon>
        <taxon>Eucarida</taxon>
        <taxon>Decapoda</taxon>
        <taxon>Pleocyemata</taxon>
        <taxon>Brachyura</taxon>
        <taxon>Eubrachyura</taxon>
        <taxon>Portunoidea</taxon>
        <taxon>Portunidae</taxon>
        <taxon>Portuninae</taxon>
        <taxon>Portunus</taxon>
    </lineage>
</organism>
<name>A0A5B7HTR4_PORTR</name>